<dbReference type="EMBL" id="JANSLM010000010">
    <property type="protein sequence ID" value="MDT8840791.1"/>
    <property type="molecule type" value="Genomic_DNA"/>
</dbReference>
<feature type="signal peptide" evidence="1">
    <location>
        <begin position="1"/>
        <end position="31"/>
    </location>
</feature>
<dbReference type="AlphaFoldDB" id="A0AAP5UWB8"/>
<feature type="chain" id="PRO_5042865043" description="Lysozyme inhibitor LprI N-terminal domain-containing protein" evidence="1">
    <location>
        <begin position="32"/>
        <end position="132"/>
    </location>
</feature>
<evidence type="ECO:0008006" key="4">
    <source>
        <dbReference type="Google" id="ProtNLM"/>
    </source>
</evidence>
<comment type="caution">
    <text evidence="2">The sequence shown here is derived from an EMBL/GenBank/DDBJ whole genome shotgun (WGS) entry which is preliminary data.</text>
</comment>
<keyword evidence="1" id="KW-0732">Signal</keyword>
<sequence length="132" mass="14859">MSKNQSCRRPLLALVLLLPLLLLAQPRPASASEDSANASAEAAGQRARFDREFCGVSAQEVAEYKEKLRKVLTEASQFDTRWQNGWRRGDSDTIQMRSLQLNSPAEFAARVKSNCERIKWQASNALRVRAPR</sequence>
<organism evidence="2 3">
    <name type="scientific">Paraburkholderia fungorum</name>
    <dbReference type="NCBI Taxonomy" id="134537"/>
    <lineage>
        <taxon>Bacteria</taxon>
        <taxon>Pseudomonadati</taxon>
        <taxon>Pseudomonadota</taxon>
        <taxon>Betaproteobacteria</taxon>
        <taxon>Burkholderiales</taxon>
        <taxon>Burkholderiaceae</taxon>
        <taxon>Paraburkholderia</taxon>
    </lineage>
</organism>
<reference evidence="2" key="1">
    <citation type="submission" date="2022-08" db="EMBL/GenBank/DDBJ databases">
        <authorList>
            <person name="Kim S.-J."/>
        </authorList>
    </citation>
    <scope>NUCLEOTIDE SEQUENCE</scope>
    <source>
        <strain evidence="2">KJ</strain>
    </source>
</reference>
<accession>A0AAP5UWB8</accession>
<dbReference type="RefSeq" id="WP_216750530.1">
    <property type="nucleotide sequence ID" value="NZ_JAHNIZ010000010.1"/>
</dbReference>
<evidence type="ECO:0000313" key="3">
    <source>
        <dbReference type="Proteomes" id="UP001246473"/>
    </source>
</evidence>
<gene>
    <name evidence="2" type="ORF">ParKJ_25530</name>
</gene>
<proteinExistence type="predicted"/>
<dbReference type="Proteomes" id="UP001246473">
    <property type="component" value="Unassembled WGS sequence"/>
</dbReference>
<evidence type="ECO:0000256" key="1">
    <source>
        <dbReference type="SAM" id="SignalP"/>
    </source>
</evidence>
<protein>
    <recommendedName>
        <fullName evidence="4">Lysozyme inhibitor LprI N-terminal domain-containing protein</fullName>
    </recommendedName>
</protein>
<evidence type="ECO:0000313" key="2">
    <source>
        <dbReference type="EMBL" id="MDT8840791.1"/>
    </source>
</evidence>
<name>A0AAP5UWB8_9BURK</name>